<dbReference type="EMBL" id="JAAXLA010000017">
    <property type="protein sequence ID" value="NMH97998.1"/>
    <property type="molecule type" value="Genomic_DNA"/>
</dbReference>
<evidence type="ECO:0000256" key="2">
    <source>
        <dbReference type="SAM" id="Phobius"/>
    </source>
</evidence>
<sequence>MTFTALMERAAQAFEVIAVMVLIIGLVWSLLYSARVWRTSGDGRRGYALLREFFGGVLLLGVEILVAADLIRTVAVTPTLESVGVLGLIVLIRTFLSFSLETEIEGVPPWRRAMTTSGAGVLSRAASRARGADATTDEPAPLGRSGQSS</sequence>
<feature type="transmembrane region" description="Helical" evidence="2">
    <location>
        <begin position="53"/>
        <end position="71"/>
    </location>
</feature>
<keyword evidence="2" id="KW-0472">Membrane</keyword>
<keyword evidence="2" id="KW-0812">Transmembrane</keyword>
<feature type="transmembrane region" description="Helical" evidence="2">
    <location>
        <begin position="12"/>
        <end position="32"/>
    </location>
</feature>
<feature type="compositionally biased region" description="Low complexity" evidence="1">
    <location>
        <begin position="121"/>
        <end position="134"/>
    </location>
</feature>
<dbReference type="InterPro" id="IPR012427">
    <property type="entry name" value="DUF1622"/>
</dbReference>
<evidence type="ECO:0000313" key="4">
    <source>
        <dbReference type="Proteomes" id="UP000820669"/>
    </source>
</evidence>
<feature type="region of interest" description="Disordered" evidence="1">
    <location>
        <begin position="121"/>
        <end position="149"/>
    </location>
</feature>
<dbReference type="RefSeq" id="WP_169381437.1">
    <property type="nucleotide sequence ID" value="NZ_JAAXLA010000017.1"/>
</dbReference>
<accession>A0ABX1SBX7</accession>
<organism evidence="3 4">
    <name type="scientific">Pseudonocardia acidicola</name>
    <dbReference type="NCBI Taxonomy" id="2724939"/>
    <lineage>
        <taxon>Bacteria</taxon>
        <taxon>Bacillati</taxon>
        <taxon>Actinomycetota</taxon>
        <taxon>Actinomycetes</taxon>
        <taxon>Pseudonocardiales</taxon>
        <taxon>Pseudonocardiaceae</taxon>
        <taxon>Pseudonocardia</taxon>
    </lineage>
</organism>
<dbReference type="PANTHER" id="PTHR38468:SF1">
    <property type="entry name" value="SLL0939 PROTEIN"/>
    <property type="match status" value="1"/>
</dbReference>
<evidence type="ECO:0000256" key="1">
    <source>
        <dbReference type="SAM" id="MobiDB-lite"/>
    </source>
</evidence>
<reference evidence="3 4" key="1">
    <citation type="submission" date="2020-04" db="EMBL/GenBank/DDBJ databases">
        <authorList>
            <person name="Klaysubun C."/>
            <person name="Duangmal K."/>
            <person name="Lipun K."/>
        </authorList>
    </citation>
    <scope>NUCLEOTIDE SEQUENCE [LARGE SCALE GENOMIC DNA]</scope>
    <source>
        <strain evidence="3 4">K10HN5</strain>
    </source>
</reference>
<protein>
    <submittedName>
        <fullName evidence="3">DUF1622 domain-containing protein</fullName>
    </submittedName>
</protein>
<gene>
    <name evidence="3" type="ORF">HF526_11850</name>
</gene>
<dbReference type="PANTHER" id="PTHR38468">
    <property type="entry name" value="SLL0939 PROTEIN"/>
    <property type="match status" value="1"/>
</dbReference>
<dbReference type="Pfam" id="PF07784">
    <property type="entry name" value="DUF1622"/>
    <property type="match status" value="1"/>
</dbReference>
<proteinExistence type="predicted"/>
<keyword evidence="2" id="KW-1133">Transmembrane helix</keyword>
<name>A0ABX1SBX7_9PSEU</name>
<dbReference type="Proteomes" id="UP000820669">
    <property type="component" value="Unassembled WGS sequence"/>
</dbReference>
<evidence type="ECO:0000313" key="3">
    <source>
        <dbReference type="EMBL" id="NMH97998.1"/>
    </source>
</evidence>
<keyword evidence="4" id="KW-1185">Reference proteome</keyword>
<comment type="caution">
    <text evidence="3">The sequence shown here is derived from an EMBL/GenBank/DDBJ whole genome shotgun (WGS) entry which is preliminary data.</text>
</comment>